<dbReference type="RefSeq" id="WP_007317311.1">
    <property type="nucleotide sequence ID" value="NZ_BAEH01000044.1"/>
</dbReference>
<dbReference type="PANTHER" id="PTHR33371">
    <property type="entry name" value="INTERMEMBRANE PHOSPHOLIPID TRANSPORT SYSTEM BINDING PROTEIN MLAD-RELATED"/>
    <property type="match status" value="1"/>
</dbReference>
<keyword evidence="1" id="KW-0472">Membrane</keyword>
<dbReference type="PANTHER" id="PTHR33371:SF17">
    <property type="entry name" value="MCE-FAMILY PROTEIN MCE1B"/>
    <property type="match status" value="1"/>
</dbReference>
<dbReference type="InterPro" id="IPR052336">
    <property type="entry name" value="MlaD_Phospholipid_Transporter"/>
</dbReference>
<dbReference type="GO" id="GO:0005576">
    <property type="term" value="C:extracellular region"/>
    <property type="evidence" value="ECO:0007669"/>
    <property type="project" value="TreeGrafter"/>
</dbReference>
<dbReference type="Proteomes" id="UP000035034">
    <property type="component" value="Unassembled WGS sequence"/>
</dbReference>
<keyword evidence="1" id="KW-1133">Transmembrane helix</keyword>
<evidence type="ECO:0000313" key="4">
    <source>
        <dbReference type="EMBL" id="GAB17974.1"/>
    </source>
</evidence>
<gene>
    <name evidence="4" type="primary">mceB</name>
    <name evidence="4" type="ORF">GOEFS_044_00100</name>
</gene>
<keyword evidence="1" id="KW-0812">Transmembrane</keyword>
<evidence type="ECO:0000259" key="2">
    <source>
        <dbReference type="Pfam" id="PF02470"/>
    </source>
</evidence>
<feature type="transmembrane region" description="Helical" evidence="1">
    <location>
        <begin position="7"/>
        <end position="26"/>
    </location>
</feature>
<evidence type="ECO:0000313" key="5">
    <source>
        <dbReference type="Proteomes" id="UP000035034"/>
    </source>
</evidence>
<dbReference type="OrthoDB" id="338143at2"/>
<dbReference type="AlphaFoldDB" id="H0QYS3"/>
<evidence type="ECO:0000256" key="1">
    <source>
        <dbReference type="SAM" id="Phobius"/>
    </source>
</evidence>
<feature type="domain" description="Mce/MlaD" evidence="2">
    <location>
        <begin position="37"/>
        <end position="113"/>
    </location>
</feature>
<dbReference type="GO" id="GO:0051701">
    <property type="term" value="P:biological process involved in interaction with host"/>
    <property type="evidence" value="ECO:0007669"/>
    <property type="project" value="TreeGrafter"/>
</dbReference>
<dbReference type="Pfam" id="PF02470">
    <property type="entry name" value="MlaD"/>
    <property type="match status" value="1"/>
</dbReference>
<dbReference type="EMBL" id="BAEH01000044">
    <property type="protein sequence ID" value="GAB17974.1"/>
    <property type="molecule type" value="Genomic_DNA"/>
</dbReference>
<dbReference type="InterPro" id="IPR003399">
    <property type="entry name" value="Mce/MlaD"/>
</dbReference>
<organism evidence="4 5">
    <name type="scientific">Gordonia effusa NBRC 100432</name>
    <dbReference type="NCBI Taxonomy" id="1077974"/>
    <lineage>
        <taxon>Bacteria</taxon>
        <taxon>Bacillati</taxon>
        <taxon>Actinomycetota</taxon>
        <taxon>Actinomycetes</taxon>
        <taxon>Mycobacteriales</taxon>
        <taxon>Gordoniaceae</taxon>
        <taxon>Gordonia</taxon>
    </lineage>
</organism>
<dbReference type="eggNOG" id="COG1463">
    <property type="taxonomic scope" value="Bacteria"/>
</dbReference>
<name>H0QYS3_9ACTN</name>
<feature type="domain" description="Mammalian cell entry C-terminal" evidence="3">
    <location>
        <begin position="122"/>
        <end position="211"/>
    </location>
</feature>
<keyword evidence="5" id="KW-1185">Reference proteome</keyword>
<dbReference type="STRING" id="1077974.GOEFS_044_00100"/>
<proteinExistence type="predicted"/>
<reference evidence="4 5" key="1">
    <citation type="submission" date="2011-12" db="EMBL/GenBank/DDBJ databases">
        <title>Whole genome shotgun sequence of Gordonia effusa NBRC 100432.</title>
        <authorList>
            <person name="Yoshida I."/>
            <person name="Takarada H."/>
            <person name="Hosoyama A."/>
            <person name="Tsuchikane K."/>
            <person name="Katsumata H."/>
            <person name="Yamazaki S."/>
            <person name="Fujita N."/>
        </authorList>
    </citation>
    <scope>NUCLEOTIDE SEQUENCE [LARGE SCALE GENOMIC DNA]</scope>
    <source>
        <strain evidence="4 5">NBRC 100432</strain>
    </source>
</reference>
<evidence type="ECO:0000259" key="3">
    <source>
        <dbReference type="Pfam" id="PF11887"/>
    </source>
</evidence>
<comment type="caution">
    <text evidence="4">The sequence shown here is derived from an EMBL/GenBank/DDBJ whole genome shotgun (WGS) entry which is preliminary data.</text>
</comment>
<dbReference type="Pfam" id="PF11887">
    <property type="entry name" value="Mce4_CUP1"/>
    <property type="match status" value="1"/>
</dbReference>
<protein>
    <submittedName>
        <fullName evidence="4">Mce family protein</fullName>
    </submittedName>
</protein>
<accession>H0QYS3</accession>
<sequence>MKSPVRSFVYLLVFALVAVGGGLFIANGVSRPIAGQTETYTAEFTNVSGLRVGNDVRTLGTRVGKVTDVELSSDDTTALVTFTLVRDQHVYGDSKLAIRYLNLTGIRYLDLQQRSGQGTPRSPGEPIGLESTTPSYDITTVFHGLAPVFAVMDPADINHFSESLLALIQGDGTGFGEVLDSLTRVLQFVDDRSALVNTLVYNLSKVSGALGGRAGYVGQLIAFMKEFGAAVAKAIPSVREYADSTGNVIIAIDRLFAAMGLRPNNTPDANAVVRQALPIARSVIGVLSLTPGLLNALNNVLPASGPASTPLTCSKGRAQLPASVAIFLRGSQVTLCKK</sequence>
<dbReference type="InterPro" id="IPR024516">
    <property type="entry name" value="Mce_C"/>
</dbReference>